<feature type="domain" description="ATPase dynein-related AAA" evidence="2">
    <location>
        <begin position="770"/>
        <end position="909"/>
    </location>
</feature>
<proteinExistence type="predicted"/>
<dbReference type="InterPro" id="IPR027417">
    <property type="entry name" value="P-loop_NTPase"/>
</dbReference>
<dbReference type="SUPFAM" id="SSF52540">
    <property type="entry name" value="P-loop containing nucleoside triphosphate hydrolases"/>
    <property type="match status" value="2"/>
</dbReference>
<evidence type="ECO:0000256" key="1">
    <source>
        <dbReference type="SAM" id="MobiDB-lite"/>
    </source>
</evidence>
<dbReference type="EMBL" id="KV722342">
    <property type="protein sequence ID" value="OCH94642.1"/>
    <property type="molecule type" value="Genomic_DNA"/>
</dbReference>
<dbReference type="PANTHER" id="PTHR21610:SF9">
    <property type="entry name" value="VON WILLEBRAND FACTOR A DOMAIN-CONTAINING PROTEIN 8"/>
    <property type="match status" value="1"/>
</dbReference>
<dbReference type="SUPFAM" id="SSF53300">
    <property type="entry name" value="vWA-like"/>
    <property type="match status" value="1"/>
</dbReference>
<feature type="domain" description="ATPase dynein-related AAA" evidence="2">
    <location>
        <begin position="452"/>
        <end position="568"/>
    </location>
</feature>
<dbReference type="GO" id="GO:0005737">
    <property type="term" value="C:cytoplasm"/>
    <property type="evidence" value="ECO:0007669"/>
    <property type="project" value="TreeGrafter"/>
</dbReference>
<name>A0A8E2J6V8_9APHY</name>
<feature type="domain" description="ATPase dynein-related AAA" evidence="2">
    <location>
        <begin position="74"/>
        <end position="228"/>
    </location>
</feature>
<accession>A0A8E2J6V8</accession>
<dbReference type="Gene3D" id="3.40.50.300">
    <property type="entry name" value="P-loop containing nucleotide triphosphate hydrolases"/>
    <property type="match status" value="2"/>
</dbReference>
<feature type="region of interest" description="Disordered" evidence="1">
    <location>
        <begin position="1040"/>
        <end position="1076"/>
    </location>
</feature>
<organism evidence="3 4">
    <name type="scientific">Obba rivulosa</name>
    <dbReference type="NCBI Taxonomy" id="1052685"/>
    <lineage>
        <taxon>Eukaryota</taxon>
        <taxon>Fungi</taxon>
        <taxon>Dikarya</taxon>
        <taxon>Basidiomycota</taxon>
        <taxon>Agaricomycotina</taxon>
        <taxon>Agaricomycetes</taxon>
        <taxon>Polyporales</taxon>
        <taxon>Gelatoporiaceae</taxon>
        <taxon>Obba</taxon>
    </lineage>
</organism>
<dbReference type="FunFam" id="3.40.50.300:FF:000587">
    <property type="entry name" value="von Willebrand factor A domain containing 8"/>
    <property type="match status" value="1"/>
</dbReference>
<dbReference type="OrthoDB" id="5186at2759"/>
<sequence length="1400" mass="156302">MAERRLNQILGELTSPPLIIGTLKLGDISCNIQASLTPSRLPHAAEEAHLDTSDSYTLDNLHFLLQKYLLGQDIFLLSQPGPYARHLAMTFCTLINSEYEYIALHRDIGETELKQGREIREGGNLIYVDSAAVRAVKHGRILIIEGIEKAERGIMPVLNNLLENREMNLDDGTHIIHPHQWSTLDASSTALRGKTFIPAHKNFRVIAIAAPVPPYPGYPLDPPFRSRFQARFIDPVGALLALSSPTGRELPSLYTKLREIILTAQYASEARHAVDAAAKSQLPAFPQTALAKLRALVEAFPPPERLAPEQLARLVLGLHPALMHAPFVAWAVLSQQLEEAGVGPLGSPALAGQGDGLGFLGYKLARITRKDNWTVQITFEGVSGTAAVVLDAPAGPLSLLQVPFLDANKLGFLATDRVVGLLTCMLQAHALGWDISYVPPAHPATASCSTVTLVRVFSAVLGYESEDVHMYKELGGREMIMRRKIEEGGATVWEPSPLVEGAWAGRLVHLSGIDVVGPTAGSLARLFQDRELELWETKRIVQQASEHEMASEGLSVAHPSFRVICTASKSLPLKDWLSDEHANMFFPIVAQPMSHAEESDVLEQTGCPAHVVQVLVAFSERYRARMTADTVQKNRKLGTRALVRIARRVQRFPWEEQALHEMISRAILVEFLPRTEAMSLDEVFEETGIRKRTPPFNPPPVLQEHGLLFPEPSGPSLQSVDPTLIPFFDPSEDPEGAASHVPQMEHFYDNSLQTGLMRDLAIDLEILGEHLVLLGNQGVGKNKIVDRLCQLLRRPREYVQLHRDTTVNQLLFQTVLQHGLIKYTDSPLLRAITLGRVIIVDEADKAAEHVVAIFRSLAGHGQLTLPDGRRVRRQKERENDIAVHPNFRLVLLANRPGYPFLGNHFLQVLGDNFSCHGVTNPDMESERKLLSQLAPELSQDLILRLVAAFHDLRSAYENGSMTYPYSLRELINIVRHMRSYPTDSLEATLRNVFDFDVYKPDTMEKLAEILDHHGLVVKHLGIDAAREASRKKILDVQFEPKGDTSLSHPKYGKEDPKNKPHSGGNTWAGGTGGRDTAGLGGRGGAMRLFKGHDIKQVSDKLKDDVPDHIKERAREMAREELARRLEELDMTAGEARGYGALLTAVQAHISRLHDLLENLAAKEEERIWVKRQTDGELDDNRLTEGLTGEATVYKRRGMAKPELGRPQIKPKRIRFLFDVSASMYRFQYDGRLKRSMETAVMLMETFDRLTRKDKYVWDIYGHSGDSPTIPLVEADKQSLEMRDRWKVVEKMEMISQYTFAGDYTVEAIEKSVDEVAKFDADDWFVIAVTDANFGRYDISAEDLQRVMTRQPKVNTALICIGEGAEASWIPQKLPGRCFRVANTADIPTVLRSILSTMVDR</sequence>
<dbReference type="PANTHER" id="PTHR21610">
    <property type="entry name" value="VON WILLEBRAND FACTOR A DOMAIN-CONTAINING PROTEIN 8"/>
    <property type="match status" value="1"/>
</dbReference>
<protein>
    <recommendedName>
        <fullName evidence="2">ATPase dynein-related AAA domain-containing protein</fullName>
    </recommendedName>
</protein>
<dbReference type="InterPro" id="IPR011704">
    <property type="entry name" value="ATPase_dyneun-rel_AAA"/>
</dbReference>
<dbReference type="GO" id="GO:0016887">
    <property type="term" value="F:ATP hydrolysis activity"/>
    <property type="evidence" value="ECO:0007669"/>
    <property type="project" value="InterPro"/>
</dbReference>
<evidence type="ECO:0000313" key="4">
    <source>
        <dbReference type="Proteomes" id="UP000250043"/>
    </source>
</evidence>
<gene>
    <name evidence="3" type="ORF">OBBRIDRAFT_817121</name>
</gene>
<dbReference type="GO" id="GO:0005524">
    <property type="term" value="F:ATP binding"/>
    <property type="evidence" value="ECO:0007669"/>
    <property type="project" value="InterPro"/>
</dbReference>
<evidence type="ECO:0000313" key="3">
    <source>
        <dbReference type="EMBL" id="OCH94642.1"/>
    </source>
</evidence>
<dbReference type="Pfam" id="PF07728">
    <property type="entry name" value="AAA_5"/>
    <property type="match status" value="3"/>
</dbReference>
<feature type="compositionally biased region" description="Gly residues" evidence="1">
    <location>
        <begin position="1066"/>
        <end position="1076"/>
    </location>
</feature>
<keyword evidence="4" id="KW-1185">Reference proteome</keyword>
<dbReference type="InterPro" id="IPR039891">
    <property type="entry name" value="VWA8"/>
</dbReference>
<reference evidence="3 4" key="1">
    <citation type="submission" date="2016-07" db="EMBL/GenBank/DDBJ databases">
        <title>Draft genome of the white-rot fungus Obba rivulosa 3A-2.</title>
        <authorList>
            <consortium name="DOE Joint Genome Institute"/>
            <person name="Miettinen O."/>
            <person name="Riley R."/>
            <person name="Acob R."/>
            <person name="Barry K."/>
            <person name="Cullen D."/>
            <person name="De Vries R."/>
            <person name="Hainaut M."/>
            <person name="Hatakka A."/>
            <person name="Henrissat B."/>
            <person name="Hilden K."/>
            <person name="Kuo R."/>
            <person name="Labutti K."/>
            <person name="Lipzen A."/>
            <person name="Makela M.R."/>
            <person name="Sandor L."/>
            <person name="Spatafora J.W."/>
            <person name="Grigoriev I.V."/>
            <person name="Hibbett D.S."/>
        </authorList>
    </citation>
    <scope>NUCLEOTIDE SEQUENCE [LARGE SCALE GENOMIC DNA]</scope>
    <source>
        <strain evidence="3 4">3A-2</strain>
    </source>
</reference>
<dbReference type="Proteomes" id="UP000250043">
    <property type="component" value="Unassembled WGS sequence"/>
</dbReference>
<evidence type="ECO:0000259" key="2">
    <source>
        <dbReference type="Pfam" id="PF07728"/>
    </source>
</evidence>
<dbReference type="InterPro" id="IPR036465">
    <property type="entry name" value="vWFA_dom_sf"/>
</dbReference>